<gene>
    <name evidence="3" type="ORF">PFISCL1PPCAC_3236</name>
</gene>
<feature type="region of interest" description="Disordered" evidence="1">
    <location>
        <begin position="155"/>
        <end position="208"/>
    </location>
</feature>
<evidence type="ECO:0000313" key="3">
    <source>
        <dbReference type="EMBL" id="GMT11939.1"/>
    </source>
</evidence>
<dbReference type="PROSITE" id="PS50192">
    <property type="entry name" value="T_SNARE"/>
    <property type="match status" value="1"/>
</dbReference>
<keyword evidence="4" id="KW-1185">Reference proteome</keyword>
<evidence type="ECO:0000256" key="1">
    <source>
        <dbReference type="SAM" id="MobiDB-lite"/>
    </source>
</evidence>
<feature type="domain" description="T-SNARE coiled-coil homology" evidence="2">
    <location>
        <begin position="227"/>
        <end position="289"/>
    </location>
</feature>
<feature type="compositionally biased region" description="Basic and acidic residues" evidence="1">
    <location>
        <begin position="409"/>
        <end position="420"/>
    </location>
</feature>
<protein>
    <recommendedName>
        <fullName evidence="2">t-SNARE coiled-coil homology domain-containing protein</fullName>
    </recommendedName>
</protein>
<feature type="region of interest" description="Disordered" evidence="1">
    <location>
        <begin position="395"/>
        <end position="454"/>
    </location>
</feature>
<evidence type="ECO:0000313" key="4">
    <source>
        <dbReference type="Proteomes" id="UP001432322"/>
    </source>
</evidence>
<feature type="compositionally biased region" description="Acidic residues" evidence="1">
    <location>
        <begin position="395"/>
        <end position="408"/>
    </location>
</feature>
<feature type="compositionally biased region" description="Low complexity" evidence="1">
    <location>
        <begin position="187"/>
        <end position="205"/>
    </location>
</feature>
<feature type="compositionally biased region" description="Polar residues" evidence="1">
    <location>
        <begin position="83"/>
        <end position="96"/>
    </location>
</feature>
<reference evidence="3" key="1">
    <citation type="submission" date="2023-10" db="EMBL/GenBank/DDBJ databases">
        <title>Genome assembly of Pristionchus species.</title>
        <authorList>
            <person name="Yoshida K."/>
            <person name="Sommer R.J."/>
        </authorList>
    </citation>
    <scope>NUCLEOTIDE SEQUENCE</scope>
    <source>
        <strain evidence="3">RS5133</strain>
    </source>
</reference>
<dbReference type="EMBL" id="BTSY01000001">
    <property type="protein sequence ID" value="GMT11939.1"/>
    <property type="molecule type" value="Genomic_DNA"/>
</dbReference>
<dbReference type="Proteomes" id="UP001432322">
    <property type="component" value="Unassembled WGS sequence"/>
</dbReference>
<dbReference type="AlphaFoldDB" id="A0AAV5V022"/>
<evidence type="ECO:0000259" key="2">
    <source>
        <dbReference type="PROSITE" id="PS50192"/>
    </source>
</evidence>
<accession>A0AAV5V022</accession>
<organism evidence="3 4">
    <name type="scientific">Pristionchus fissidentatus</name>
    <dbReference type="NCBI Taxonomy" id="1538716"/>
    <lineage>
        <taxon>Eukaryota</taxon>
        <taxon>Metazoa</taxon>
        <taxon>Ecdysozoa</taxon>
        <taxon>Nematoda</taxon>
        <taxon>Chromadorea</taxon>
        <taxon>Rhabditida</taxon>
        <taxon>Rhabditina</taxon>
        <taxon>Diplogasteromorpha</taxon>
        <taxon>Diplogasteroidea</taxon>
        <taxon>Neodiplogasteridae</taxon>
        <taxon>Pristionchus</taxon>
    </lineage>
</organism>
<dbReference type="InterPro" id="IPR000727">
    <property type="entry name" value="T_SNARE_dom"/>
</dbReference>
<name>A0AAV5V022_9BILA</name>
<feature type="non-terminal residue" evidence="3">
    <location>
        <position position="1"/>
    </location>
</feature>
<proteinExistence type="predicted"/>
<comment type="caution">
    <text evidence="3">The sequence shown here is derived from an EMBL/GenBank/DDBJ whole genome shotgun (WGS) entry which is preliminary data.</text>
</comment>
<sequence length="454" mass="51132">NEYHIVNRDALRKGSIELCGEKIRVDFFGVVRDAIYCEEGARKTLLKEKEKWESGEKSIEKEGKLPLPKVVLMPGGERVEVNQRVQRSTAKRTQPDASPAKCKRSRGTSVARGQKSGGKGESKTTMNFSIKQEPADTVADKDTVDDVVAVPVDSDVPNVIPLSGGPTNSSASGGRTRRERRLEDRANTTPSAATTSIPTSSPLTTNGLSHETALILNAVREMRDAMTTQFRVVDERLNDLGNKIVNLEDLADEIADGLEQQGNKIGEVATATPSISTNSLKAAKAVEKLAERLPLPPPSFAYKFIKEERVRVLDKDSFLSFANRLDRELFTPYQRRLPLNERDQEKVQWMTECLLYRRRFNVKGEKKTMEASMRKRLNNYAQKRRKVPLGEDAVEEEEVIREEEVMGEEGERPKDIGREHEEDEEGEGDFDREEDNEKEEEDIFQDGNLSIRVL</sequence>
<feature type="compositionally biased region" description="Acidic residues" evidence="1">
    <location>
        <begin position="421"/>
        <end position="444"/>
    </location>
</feature>
<feature type="region of interest" description="Disordered" evidence="1">
    <location>
        <begin position="83"/>
        <end position="127"/>
    </location>
</feature>